<dbReference type="EMBL" id="CSBK01004433">
    <property type="protein sequence ID" value="CPB89208.1"/>
    <property type="molecule type" value="Genomic_DNA"/>
</dbReference>
<evidence type="ECO:0000313" key="6">
    <source>
        <dbReference type="Proteomes" id="UP000039021"/>
    </source>
</evidence>
<dbReference type="Proteomes" id="UP000048289">
    <property type="component" value="Unassembled WGS sequence"/>
</dbReference>
<proteinExistence type="predicted"/>
<dbReference type="AlphaFoldDB" id="A0A0T7LL24"/>
<evidence type="ECO:0000313" key="1">
    <source>
        <dbReference type="EMBL" id="CFE45763.1"/>
    </source>
</evidence>
<dbReference type="Proteomes" id="UP000038802">
    <property type="component" value="Unassembled WGS sequence"/>
</dbReference>
<accession>A0A0T7LL24</accession>
<dbReference type="Proteomes" id="UP000039021">
    <property type="component" value="Unassembled WGS sequence"/>
</dbReference>
<name>A0A0T7LL24_MYCTX</name>
<evidence type="ECO:0000313" key="5">
    <source>
        <dbReference type="Proteomes" id="UP000038802"/>
    </source>
</evidence>
<reference evidence="4" key="3">
    <citation type="submission" date="2015-03" db="EMBL/GenBank/DDBJ databases">
        <authorList>
            <consortium name="Pathogen Informatics"/>
            <person name="Murphy D."/>
        </authorList>
    </citation>
    <scope>NUCLEOTIDE SEQUENCE</scope>
    <source>
        <strain evidence="4">N09902308</strain>
    </source>
</reference>
<evidence type="ECO:0000313" key="4">
    <source>
        <dbReference type="EMBL" id="CPB89208.1"/>
    </source>
</evidence>
<reference evidence="5 6" key="1">
    <citation type="submission" date="2015-03" db="EMBL/GenBank/DDBJ databases">
        <authorList>
            <consortium name="Pathogen Informatics"/>
        </authorList>
    </citation>
    <scope>NUCLEOTIDE SEQUENCE [LARGE SCALE GENOMIC DNA]</scope>
    <source>
        <strain evidence="2 7">G09801536</strain>
        <strain evidence="1 8">G09901357</strain>
        <strain evidence="5">K00500041</strain>
        <strain evidence="6">N09902308</strain>
    </source>
</reference>
<organism evidence="3 5">
    <name type="scientific">Mycobacterium tuberculosis</name>
    <dbReference type="NCBI Taxonomy" id="1773"/>
    <lineage>
        <taxon>Bacteria</taxon>
        <taxon>Bacillati</taxon>
        <taxon>Actinomycetota</taxon>
        <taxon>Actinomycetes</taxon>
        <taxon>Mycobacteriales</taxon>
        <taxon>Mycobacteriaceae</taxon>
        <taxon>Mycobacterium</taxon>
        <taxon>Mycobacterium tuberculosis complex</taxon>
    </lineage>
</organism>
<reference evidence="3" key="2">
    <citation type="submission" date="2015-03" db="EMBL/GenBank/DDBJ databases">
        <authorList>
            <person name="Murphy D."/>
        </authorList>
    </citation>
    <scope>NUCLEOTIDE SEQUENCE [LARGE SCALE GENOMIC DNA]</scope>
    <source>
        <strain evidence="3">K00500041</strain>
    </source>
</reference>
<dbReference type="EMBL" id="CSAE01000281">
    <property type="protein sequence ID" value="COW01863.1"/>
    <property type="molecule type" value="Genomic_DNA"/>
</dbReference>
<evidence type="ECO:0000313" key="3">
    <source>
        <dbReference type="EMBL" id="COW01863.1"/>
    </source>
</evidence>
<evidence type="ECO:0000313" key="8">
    <source>
        <dbReference type="Proteomes" id="UP000048289"/>
    </source>
</evidence>
<evidence type="ECO:0000313" key="7">
    <source>
        <dbReference type="Proteomes" id="UP000045842"/>
    </source>
</evidence>
<evidence type="ECO:0000313" key="2">
    <source>
        <dbReference type="EMBL" id="COV09295.1"/>
    </source>
</evidence>
<dbReference type="Proteomes" id="UP000045842">
    <property type="component" value="Unassembled WGS sequence"/>
</dbReference>
<dbReference type="EMBL" id="CSAD01000097">
    <property type="protein sequence ID" value="COV09295.1"/>
    <property type="molecule type" value="Genomic_DNA"/>
</dbReference>
<sequence>MRSSVPEALSRCMVIAVITNITKSGNRPSSTRQAVLNPDGVPGRCGTFSNMKYISVMIRMGTSKIIATLR</sequence>
<gene>
    <name evidence="2" type="ORF">ERS007679_01015</name>
    <name evidence="1" type="ORF">ERS007681_03907</name>
    <name evidence="3" type="ORF">ERS007703_02540</name>
    <name evidence="4" type="ORF">ERS007739_05460</name>
</gene>
<protein>
    <submittedName>
        <fullName evidence="3">Uncharacterized protein</fullName>
    </submittedName>
</protein>
<dbReference type="EMBL" id="CFOE01000780">
    <property type="protein sequence ID" value="CFE45763.1"/>
    <property type="molecule type" value="Genomic_DNA"/>
</dbReference>